<keyword evidence="1" id="KW-0812">Transmembrane</keyword>
<dbReference type="EMBL" id="BSEJ01000002">
    <property type="protein sequence ID" value="GLJ60714.1"/>
    <property type="molecule type" value="Genomic_DNA"/>
</dbReference>
<evidence type="ECO:0000256" key="1">
    <source>
        <dbReference type="SAM" id="Phobius"/>
    </source>
</evidence>
<protein>
    <recommendedName>
        <fullName evidence="4">Acyltransferase family protein</fullName>
    </recommendedName>
</protein>
<gene>
    <name evidence="2" type="ORF">GCM10017576_08430</name>
</gene>
<dbReference type="Proteomes" id="UP001142462">
    <property type="component" value="Unassembled WGS sequence"/>
</dbReference>
<keyword evidence="1" id="KW-0472">Membrane</keyword>
<dbReference type="AlphaFoldDB" id="A0A9W6LVG6"/>
<proteinExistence type="predicted"/>
<comment type="caution">
    <text evidence="2">The sequence shown here is derived from an EMBL/GenBank/DDBJ whole genome shotgun (WGS) entry which is preliminary data.</text>
</comment>
<accession>A0A9W6LVG6</accession>
<evidence type="ECO:0008006" key="4">
    <source>
        <dbReference type="Google" id="ProtNLM"/>
    </source>
</evidence>
<keyword evidence="1" id="KW-1133">Transmembrane helix</keyword>
<evidence type="ECO:0000313" key="3">
    <source>
        <dbReference type="Proteomes" id="UP001142462"/>
    </source>
</evidence>
<reference evidence="2" key="1">
    <citation type="journal article" date="2014" name="Int. J. Syst. Evol. Microbiol.">
        <title>Complete genome sequence of Corynebacterium casei LMG S-19264T (=DSM 44701T), isolated from a smear-ripened cheese.</title>
        <authorList>
            <consortium name="US DOE Joint Genome Institute (JGI-PGF)"/>
            <person name="Walter F."/>
            <person name="Albersmeier A."/>
            <person name="Kalinowski J."/>
            <person name="Ruckert C."/>
        </authorList>
    </citation>
    <scope>NUCLEOTIDE SEQUENCE</scope>
    <source>
        <strain evidence="2">VKM Ac-1020</strain>
    </source>
</reference>
<name>A0A9W6LVG6_9MICO</name>
<evidence type="ECO:0000313" key="2">
    <source>
        <dbReference type="EMBL" id="GLJ60714.1"/>
    </source>
</evidence>
<feature type="transmembrane region" description="Helical" evidence="1">
    <location>
        <begin position="79"/>
        <end position="99"/>
    </location>
</feature>
<reference evidence="2" key="2">
    <citation type="submission" date="2023-01" db="EMBL/GenBank/DDBJ databases">
        <authorList>
            <person name="Sun Q."/>
            <person name="Evtushenko L."/>
        </authorList>
    </citation>
    <scope>NUCLEOTIDE SEQUENCE</scope>
    <source>
        <strain evidence="2">VKM Ac-1020</strain>
    </source>
</reference>
<dbReference type="RefSeq" id="WP_271172417.1">
    <property type="nucleotide sequence ID" value="NZ_BSEJ01000002.1"/>
</dbReference>
<keyword evidence="3" id="KW-1185">Reference proteome</keyword>
<feature type="transmembrane region" description="Helical" evidence="1">
    <location>
        <begin position="48"/>
        <end position="67"/>
    </location>
</feature>
<organism evidence="2 3">
    <name type="scientific">Microbacterium barkeri</name>
    <dbReference type="NCBI Taxonomy" id="33917"/>
    <lineage>
        <taxon>Bacteria</taxon>
        <taxon>Bacillati</taxon>
        <taxon>Actinomycetota</taxon>
        <taxon>Actinomycetes</taxon>
        <taxon>Micrococcales</taxon>
        <taxon>Microbacteriaceae</taxon>
        <taxon>Microbacterium</taxon>
    </lineage>
</organism>
<feature type="transmembrane region" description="Helical" evidence="1">
    <location>
        <begin position="111"/>
        <end position="133"/>
    </location>
</feature>
<sequence length="160" mass="17416">MPEFIIGVVLGTLVSRGWKRRLSLWWTGPLAVIAVVGDAFVPEALGRYAVTLVPFVLLVLSLAVAGLRSATGLFRSPVLVTLGVWSYCFYLLHGLALWISDAVAARLGLSSVVSVAMAHFLTLVAAWALHTFVEQPCERQLRPARPRVQAGVLRSRPGQR</sequence>
<feature type="transmembrane region" description="Helical" evidence="1">
    <location>
        <begin position="22"/>
        <end position="42"/>
    </location>
</feature>